<proteinExistence type="predicted"/>
<feature type="region of interest" description="Disordered" evidence="1">
    <location>
        <begin position="78"/>
        <end position="127"/>
    </location>
</feature>
<sequence length="127" mass="14743">MQGETKSSSIVHRQYQQTVMTLTLVLLIAFTMLLCNAQAAPNRLDIDEDLPRRSQSVHHLSAFLRSIKRLEPILYEPWEETNDSGDPTENEEQRQITQKRKGSETTKRRQPIRLGKRESGYKYLADN</sequence>
<feature type="compositionally biased region" description="Acidic residues" evidence="1">
    <location>
        <begin position="78"/>
        <end position="90"/>
    </location>
</feature>
<organism evidence="2 3">
    <name type="scientific">Romanomermis culicivorax</name>
    <name type="common">Nematode worm</name>
    <dbReference type="NCBI Taxonomy" id="13658"/>
    <lineage>
        <taxon>Eukaryota</taxon>
        <taxon>Metazoa</taxon>
        <taxon>Ecdysozoa</taxon>
        <taxon>Nematoda</taxon>
        <taxon>Enoplea</taxon>
        <taxon>Dorylaimia</taxon>
        <taxon>Mermithida</taxon>
        <taxon>Mermithoidea</taxon>
        <taxon>Mermithidae</taxon>
        <taxon>Romanomermis</taxon>
    </lineage>
</organism>
<keyword evidence="2" id="KW-1185">Reference proteome</keyword>
<evidence type="ECO:0000313" key="3">
    <source>
        <dbReference type="WBParaSite" id="nRc.2.0.1.t23853-RA"/>
    </source>
</evidence>
<dbReference type="WBParaSite" id="nRc.2.0.1.t23853-RA">
    <property type="protein sequence ID" value="nRc.2.0.1.t23853-RA"/>
    <property type="gene ID" value="nRc.2.0.1.g23853"/>
</dbReference>
<evidence type="ECO:0000313" key="2">
    <source>
        <dbReference type="Proteomes" id="UP000887565"/>
    </source>
</evidence>
<name>A0A915JBI0_ROMCU</name>
<accession>A0A915JBI0</accession>
<dbReference type="Proteomes" id="UP000887565">
    <property type="component" value="Unplaced"/>
</dbReference>
<dbReference type="AlphaFoldDB" id="A0A915JBI0"/>
<protein>
    <submittedName>
        <fullName evidence="3">Uncharacterized protein</fullName>
    </submittedName>
</protein>
<evidence type="ECO:0000256" key="1">
    <source>
        <dbReference type="SAM" id="MobiDB-lite"/>
    </source>
</evidence>
<reference evidence="3" key="1">
    <citation type="submission" date="2022-11" db="UniProtKB">
        <authorList>
            <consortium name="WormBaseParasite"/>
        </authorList>
    </citation>
    <scope>IDENTIFICATION</scope>
</reference>